<dbReference type="AlphaFoldDB" id="A0A6I0DRD8"/>
<comment type="caution">
    <text evidence="3">The sequence shown here is derived from an EMBL/GenBank/DDBJ whole genome shotgun (WGS) entry which is preliminary data.</text>
</comment>
<dbReference type="Proteomes" id="UP000441102">
    <property type="component" value="Unassembled WGS sequence"/>
</dbReference>
<evidence type="ECO:0000256" key="1">
    <source>
        <dbReference type="SAM" id="Phobius"/>
    </source>
</evidence>
<keyword evidence="1" id="KW-0812">Transmembrane</keyword>
<evidence type="ECO:0000313" key="5">
    <source>
        <dbReference type="Proteomes" id="UP000441102"/>
    </source>
</evidence>
<protein>
    <submittedName>
        <fullName evidence="3">Pilus assembly protein</fullName>
    </submittedName>
</protein>
<evidence type="ECO:0000259" key="2">
    <source>
        <dbReference type="Pfam" id="PF07811"/>
    </source>
</evidence>
<proteinExistence type="predicted"/>
<keyword evidence="1" id="KW-0472">Membrane</keyword>
<evidence type="ECO:0000313" key="4">
    <source>
        <dbReference type="EMBL" id="MBE0561592.1"/>
    </source>
</evidence>
<gene>
    <name evidence="3" type="ORF">F9L06_18790</name>
    <name evidence="4" type="ORF">IH622_12385</name>
</gene>
<accession>A0A6I0DRD8</accession>
<organism evidence="3 5">
    <name type="scientific">Brucella anthropi</name>
    <name type="common">Ochrobactrum anthropi</name>
    <dbReference type="NCBI Taxonomy" id="529"/>
    <lineage>
        <taxon>Bacteria</taxon>
        <taxon>Pseudomonadati</taxon>
        <taxon>Pseudomonadota</taxon>
        <taxon>Alphaproteobacteria</taxon>
        <taxon>Hyphomicrobiales</taxon>
        <taxon>Brucellaceae</taxon>
        <taxon>Brucella/Ochrobactrum group</taxon>
        <taxon>Brucella</taxon>
    </lineage>
</organism>
<dbReference type="EMBL" id="JACZKO010000035">
    <property type="protein sequence ID" value="MBE0561592.1"/>
    <property type="molecule type" value="Genomic_DNA"/>
</dbReference>
<feature type="domain" description="TadE-like" evidence="2">
    <location>
        <begin position="37"/>
        <end position="79"/>
    </location>
</feature>
<name>A0A6I0DRD8_BRUAN</name>
<sequence>MAYLIMGRKRFLFISDRFSNLHRRIPSLLFFKRNKSGTAAVEFAILAPVFLLILMGMIAFGLYLGVANAVQQLAADATRTALAGIDPPERLTLATTYIQKNAAKYSLIDPAKMQVSVDNAQSDPNQFTVTIRYNAQNLPIWNLMTGLPLPDTTITRASTIRLGGI</sequence>
<dbReference type="Proteomes" id="UP000642265">
    <property type="component" value="Unassembled WGS sequence"/>
</dbReference>
<dbReference type="EMBL" id="WBWX01000007">
    <property type="protein sequence ID" value="KAB2795100.1"/>
    <property type="molecule type" value="Genomic_DNA"/>
</dbReference>
<reference evidence="4" key="3">
    <citation type="submission" date="2020-10" db="EMBL/GenBank/DDBJ databases">
        <title>Enrichment of novel Verrucomicrobia, Bacteroidetes and Krumholzibacteria in an oxygen-limited, methane- and iron-fed bioreactor inoculated with Bothnian Sea sediments.</title>
        <authorList>
            <person name="Martins P.D."/>
            <person name="de Jong A."/>
            <person name="Lenstra W.K."/>
            <person name="van Helmond N.A.G.M."/>
            <person name="Slomp C.P."/>
            <person name="Jetten M.S.M."/>
            <person name="Welte C.U."/>
            <person name="Rasigraf O."/>
        </authorList>
    </citation>
    <scope>NUCLEOTIDE SEQUENCE</scope>
    <source>
        <strain evidence="4">MAG47</strain>
    </source>
</reference>
<reference evidence="4" key="2">
    <citation type="submission" date="2020-09" db="EMBL/GenBank/DDBJ databases">
        <authorList>
            <person name="Dalcin Martins P."/>
        </authorList>
    </citation>
    <scope>NUCLEOTIDE SEQUENCE</scope>
    <source>
        <strain evidence="4">MAG47</strain>
    </source>
</reference>
<dbReference type="Pfam" id="PF07811">
    <property type="entry name" value="TadE"/>
    <property type="match status" value="1"/>
</dbReference>
<dbReference type="InterPro" id="IPR012495">
    <property type="entry name" value="TadE-like_dom"/>
</dbReference>
<keyword evidence="1" id="KW-1133">Transmembrane helix</keyword>
<reference evidence="3 5" key="1">
    <citation type="submission" date="2019-09" db="EMBL/GenBank/DDBJ databases">
        <title>Taxonomic organization of the family Brucellaceae based on a phylogenomic approach.</title>
        <authorList>
            <person name="Leclercq S."/>
            <person name="Cloeckaert A."/>
            <person name="Zygmunt M.S."/>
        </authorList>
    </citation>
    <scope>NUCLEOTIDE SEQUENCE [LARGE SCALE GENOMIC DNA]</scope>
    <source>
        <strain evidence="3 5">CCUG 34461</strain>
    </source>
</reference>
<evidence type="ECO:0000313" key="3">
    <source>
        <dbReference type="EMBL" id="KAB2795100.1"/>
    </source>
</evidence>
<feature type="transmembrane region" description="Helical" evidence="1">
    <location>
        <begin position="39"/>
        <end position="64"/>
    </location>
</feature>